<feature type="transmembrane region" description="Helical" evidence="6">
    <location>
        <begin position="810"/>
        <end position="833"/>
    </location>
</feature>
<evidence type="ECO:0000256" key="2">
    <source>
        <dbReference type="ARBA" id="ARBA00022475"/>
    </source>
</evidence>
<evidence type="ECO:0000256" key="1">
    <source>
        <dbReference type="ARBA" id="ARBA00004651"/>
    </source>
</evidence>
<feature type="transmembrane region" description="Helical" evidence="6">
    <location>
        <begin position="21"/>
        <end position="44"/>
    </location>
</feature>
<feature type="transmembrane region" description="Helical" evidence="6">
    <location>
        <begin position="453"/>
        <end position="473"/>
    </location>
</feature>
<keyword evidence="3 6" id="KW-0812">Transmembrane</keyword>
<feature type="transmembrane region" description="Helical" evidence="6">
    <location>
        <begin position="493"/>
        <end position="514"/>
    </location>
</feature>
<keyword evidence="5 6" id="KW-0472">Membrane</keyword>
<feature type="domain" description="ABC3 transporter permease C-terminal" evidence="7">
    <location>
        <begin position="763"/>
        <end position="872"/>
    </location>
</feature>
<feature type="transmembrane region" description="Helical" evidence="6">
    <location>
        <begin position="374"/>
        <end position="397"/>
    </location>
</feature>
<evidence type="ECO:0000256" key="4">
    <source>
        <dbReference type="ARBA" id="ARBA00022989"/>
    </source>
</evidence>
<dbReference type="InterPro" id="IPR003838">
    <property type="entry name" value="ABC3_permease_C"/>
</dbReference>
<comment type="subcellular location">
    <subcellularLocation>
        <location evidence="1">Cell membrane</location>
        <topology evidence="1">Multi-pass membrane protein</topology>
    </subcellularLocation>
</comment>
<evidence type="ECO:0000256" key="5">
    <source>
        <dbReference type="ARBA" id="ARBA00023136"/>
    </source>
</evidence>
<protein>
    <submittedName>
        <fullName evidence="8">ABC transporter permease</fullName>
    </submittedName>
</protein>
<feature type="transmembrane region" description="Helical" evidence="6">
    <location>
        <begin position="403"/>
        <end position="432"/>
    </location>
</feature>
<feature type="transmembrane region" description="Helical" evidence="6">
    <location>
        <begin position="751"/>
        <end position="776"/>
    </location>
</feature>
<feature type="transmembrane region" description="Helical" evidence="6">
    <location>
        <begin position="535"/>
        <end position="554"/>
    </location>
</feature>
<dbReference type="GO" id="GO:0005886">
    <property type="term" value="C:plasma membrane"/>
    <property type="evidence" value="ECO:0007669"/>
    <property type="project" value="UniProtKB-SubCell"/>
</dbReference>
<proteinExistence type="predicted"/>
<feature type="transmembrane region" description="Helical" evidence="6">
    <location>
        <begin position="333"/>
        <end position="354"/>
    </location>
</feature>
<evidence type="ECO:0000256" key="6">
    <source>
        <dbReference type="SAM" id="Phobius"/>
    </source>
</evidence>
<comment type="caution">
    <text evidence="8">The sequence shown here is derived from an EMBL/GenBank/DDBJ whole genome shotgun (WGS) entry which is preliminary data.</text>
</comment>
<keyword evidence="9" id="KW-1185">Reference proteome</keyword>
<reference evidence="8" key="1">
    <citation type="submission" date="2020-11" db="EMBL/GenBank/DDBJ databases">
        <title>Isolation and identification of active actinomycetes.</title>
        <authorList>
            <person name="Sun X."/>
        </authorList>
    </citation>
    <scope>NUCLEOTIDE SEQUENCE</scope>
    <source>
        <strain evidence="8">NEAU-A11</strain>
    </source>
</reference>
<dbReference type="AlphaFoldDB" id="A0A931G358"/>
<dbReference type="EMBL" id="JADQTO010000009">
    <property type="protein sequence ID" value="MBG0563954.1"/>
    <property type="molecule type" value="Genomic_DNA"/>
</dbReference>
<evidence type="ECO:0000313" key="9">
    <source>
        <dbReference type="Proteomes" id="UP000598146"/>
    </source>
</evidence>
<accession>A0A931G358</accession>
<evidence type="ECO:0000259" key="7">
    <source>
        <dbReference type="Pfam" id="PF02687"/>
    </source>
</evidence>
<dbReference type="Proteomes" id="UP000598146">
    <property type="component" value="Unassembled WGS sequence"/>
</dbReference>
<dbReference type="RefSeq" id="WP_196415724.1">
    <property type="nucleotide sequence ID" value="NZ_JADQTO010000009.1"/>
</dbReference>
<gene>
    <name evidence="8" type="ORF">I4J89_21135</name>
</gene>
<organism evidence="8 9">
    <name type="scientific">Actinoplanes aureus</name>
    <dbReference type="NCBI Taxonomy" id="2792083"/>
    <lineage>
        <taxon>Bacteria</taxon>
        <taxon>Bacillati</taxon>
        <taxon>Actinomycetota</taxon>
        <taxon>Actinomycetes</taxon>
        <taxon>Micromonosporales</taxon>
        <taxon>Micromonosporaceae</taxon>
        <taxon>Actinoplanes</taxon>
    </lineage>
</organism>
<keyword evidence="2" id="KW-1003">Cell membrane</keyword>
<evidence type="ECO:0000313" key="8">
    <source>
        <dbReference type="EMBL" id="MBG0563954.1"/>
    </source>
</evidence>
<dbReference type="Pfam" id="PF02687">
    <property type="entry name" value="FtsX"/>
    <property type="match status" value="1"/>
</dbReference>
<evidence type="ECO:0000256" key="3">
    <source>
        <dbReference type="ARBA" id="ARBA00022692"/>
    </source>
</evidence>
<sequence length="892" mass="91263">MRRPPVPHWASVRGRARADAGPLLLVAGVVAVISLLAGAVPGLLRDTADRAVQEAVRQAGDRADVTVSAHWEPDDGPGGRYRMPRLAEDLDALRDRAFDELGSGLRPVLRPPVTSALSTPLNFTDGSVLRTFRLAYLSNGAGPAVVWTAGSAPGPAVPDAGGDVLAPYSGPPWVVQAGVSEAVARALGVRPGDRLQLADGNRNVKDVRVSGVYRPVDRTDPAWRIAPWLLDPVPGADGAGSTRFGGLLSAESLPDARLALNADQFHRAVLFMPDPPVLTWESAQAIAGTAVALKADSGATGELDTSSVWNTQLDAVLREVGGQIEAASAQASVLLLAVLTAAVLVLLLAADLLARRRTPALALARQRGTGLPALAGELLLESAAVALAGGAAGVLLARTLVPIVSWLWVAPVVVAAALAAPAFGLLAAARATRDRRVPANRSARRWARHTGRLRRAAGEAAVLAAAIAALVALHQRSVLHGLPAAAPTLTALAGALILLRLLPPAAGVVLRIALRSRRPLAVFGAARAATTAGRALPLLALVTAAALASFALTVDATVRAGLADGAWRTVGADARLDVAPDAESFTAEVAGRLAAAPGVRHAVAARVTGAERIVTDETTVSPVLVVVDSAAFRRLLRDTPLPDEPALDRLTAPGTVPALVRSADGALRPGIGLDLLRQGAPAVRLTAVGTAPAVNNLPDLVIVDAASGVPAVPNTIWLTGPGAPEAAATAGVEATTVLRTEVLRARRDAPLVAGLLALAWASAATLLALALLGLALGAAASAPGRWQTLTRLRTLGLRPAEARRVAMGELLPAVAVAAVGGALLGVLLARVTSGPLMLRLLTSQSGDPRVVPPWGPLAVLAGALLVGVAVVVPVESALRRRRRLGEVLRAGE</sequence>
<name>A0A931G358_9ACTN</name>
<feature type="transmembrane region" description="Helical" evidence="6">
    <location>
        <begin position="853"/>
        <end position="874"/>
    </location>
</feature>
<keyword evidence="4 6" id="KW-1133">Transmembrane helix</keyword>